<reference evidence="1" key="1">
    <citation type="submission" date="2023-08" db="EMBL/GenBank/DDBJ databases">
        <title>A de novo genome assembly of Solanum verrucosum Schlechtendal, a Mexican diploid species geographically isolated from the other diploid A-genome species in potato relatives.</title>
        <authorList>
            <person name="Hosaka K."/>
        </authorList>
    </citation>
    <scope>NUCLEOTIDE SEQUENCE</scope>
    <source>
        <tissue evidence="1">Young leaves</tissue>
    </source>
</reference>
<accession>A0AAF0ZMT3</accession>
<proteinExistence type="predicted"/>
<gene>
    <name evidence="1" type="ORF">MTR67_038477</name>
</gene>
<name>A0AAF0ZMT3_SOLVR</name>
<evidence type="ECO:0000313" key="2">
    <source>
        <dbReference type="Proteomes" id="UP001234989"/>
    </source>
</evidence>
<organism evidence="1 2">
    <name type="scientific">Solanum verrucosum</name>
    <dbReference type="NCBI Taxonomy" id="315347"/>
    <lineage>
        <taxon>Eukaryota</taxon>
        <taxon>Viridiplantae</taxon>
        <taxon>Streptophyta</taxon>
        <taxon>Embryophyta</taxon>
        <taxon>Tracheophyta</taxon>
        <taxon>Spermatophyta</taxon>
        <taxon>Magnoliopsida</taxon>
        <taxon>eudicotyledons</taxon>
        <taxon>Gunneridae</taxon>
        <taxon>Pentapetalae</taxon>
        <taxon>asterids</taxon>
        <taxon>lamiids</taxon>
        <taxon>Solanales</taxon>
        <taxon>Solanaceae</taxon>
        <taxon>Solanoideae</taxon>
        <taxon>Solaneae</taxon>
        <taxon>Solanum</taxon>
    </lineage>
</organism>
<sequence>MGQHLYCTLEDMLRACVLDFRGYEKLRIRKSQRRQKNYVDRKRHPLNFGVGEHIFLCVTLEGNDETWESKELGLGREERKKRRKRRKRRAIKEIIVDIVGGDPYYVCEFIVMG</sequence>
<dbReference type="Proteomes" id="UP001234989">
    <property type="component" value="Chromosome 9"/>
</dbReference>
<dbReference type="EMBL" id="CP133620">
    <property type="protein sequence ID" value="WMV45092.1"/>
    <property type="molecule type" value="Genomic_DNA"/>
</dbReference>
<dbReference type="AlphaFoldDB" id="A0AAF0ZMT3"/>
<keyword evidence="2" id="KW-1185">Reference proteome</keyword>
<evidence type="ECO:0000313" key="1">
    <source>
        <dbReference type="EMBL" id="WMV45092.1"/>
    </source>
</evidence>
<protein>
    <submittedName>
        <fullName evidence="1">Uncharacterized protein</fullName>
    </submittedName>
</protein>